<keyword evidence="2" id="KW-1185">Reference proteome</keyword>
<dbReference type="Proteomes" id="UP000004995">
    <property type="component" value="Unassembled WGS sequence"/>
</dbReference>
<dbReference type="Gramene" id="KQK87256">
    <property type="protein sequence ID" value="KQK87256"/>
    <property type="gene ID" value="SETIT_040502mg"/>
</dbReference>
<dbReference type="EMBL" id="AGNK02005378">
    <property type="status" value="NOT_ANNOTATED_CDS"/>
    <property type="molecule type" value="Genomic_DNA"/>
</dbReference>
<accession>K4ANK5</accession>
<dbReference type="HOGENOM" id="CLU_3192320_0_0_1"/>
<dbReference type="EnsemblPlants" id="KQK87256">
    <property type="protein sequence ID" value="KQK87256"/>
    <property type="gene ID" value="SETIT_040502mg"/>
</dbReference>
<dbReference type="AlphaFoldDB" id="K4ANK5"/>
<proteinExistence type="predicted"/>
<evidence type="ECO:0000313" key="1">
    <source>
        <dbReference type="EnsemblPlants" id="KQK87256"/>
    </source>
</evidence>
<sequence length="46" mass="5534">MKPTDAYRLQQILHKYKETLIALDGYSLELTWYNFGTHNTNWQHHG</sequence>
<dbReference type="InParanoid" id="K4ANK5"/>
<reference evidence="1" key="2">
    <citation type="submission" date="2018-08" db="UniProtKB">
        <authorList>
            <consortium name="EnsemblPlants"/>
        </authorList>
    </citation>
    <scope>IDENTIFICATION</scope>
    <source>
        <strain evidence="1">Yugu1</strain>
    </source>
</reference>
<name>K4ANK5_SETIT</name>
<reference evidence="2" key="1">
    <citation type="journal article" date="2012" name="Nat. Biotechnol.">
        <title>Reference genome sequence of the model plant Setaria.</title>
        <authorList>
            <person name="Bennetzen J.L."/>
            <person name="Schmutz J."/>
            <person name="Wang H."/>
            <person name="Percifield R."/>
            <person name="Hawkins J."/>
            <person name="Pontaroli A.C."/>
            <person name="Estep M."/>
            <person name="Feng L."/>
            <person name="Vaughn J.N."/>
            <person name="Grimwood J."/>
            <person name="Jenkins J."/>
            <person name="Barry K."/>
            <person name="Lindquist E."/>
            <person name="Hellsten U."/>
            <person name="Deshpande S."/>
            <person name="Wang X."/>
            <person name="Wu X."/>
            <person name="Mitros T."/>
            <person name="Triplett J."/>
            <person name="Yang X."/>
            <person name="Ye C.Y."/>
            <person name="Mauro-Herrera M."/>
            <person name="Wang L."/>
            <person name="Li P."/>
            <person name="Sharma M."/>
            <person name="Sharma R."/>
            <person name="Ronald P.C."/>
            <person name="Panaud O."/>
            <person name="Kellogg E.A."/>
            <person name="Brutnell T.P."/>
            <person name="Doust A.N."/>
            <person name="Tuskan G.A."/>
            <person name="Rokhsar D."/>
            <person name="Devos K.M."/>
        </authorList>
    </citation>
    <scope>NUCLEOTIDE SEQUENCE [LARGE SCALE GENOMIC DNA]</scope>
    <source>
        <strain evidence="2">cv. Yugu1</strain>
    </source>
</reference>
<organism evidence="1 2">
    <name type="scientific">Setaria italica</name>
    <name type="common">Foxtail millet</name>
    <name type="synonym">Panicum italicum</name>
    <dbReference type="NCBI Taxonomy" id="4555"/>
    <lineage>
        <taxon>Eukaryota</taxon>
        <taxon>Viridiplantae</taxon>
        <taxon>Streptophyta</taxon>
        <taxon>Embryophyta</taxon>
        <taxon>Tracheophyta</taxon>
        <taxon>Spermatophyta</taxon>
        <taxon>Magnoliopsida</taxon>
        <taxon>Liliopsida</taxon>
        <taxon>Poales</taxon>
        <taxon>Poaceae</taxon>
        <taxon>PACMAD clade</taxon>
        <taxon>Panicoideae</taxon>
        <taxon>Panicodae</taxon>
        <taxon>Paniceae</taxon>
        <taxon>Cenchrinae</taxon>
        <taxon>Setaria</taxon>
    </lineage>
</organism>
<protein>
    <submittedName>
        <fullName evidence="1">Uncharacterized protein</fullName>
    </submittedName>
</protein>
<evidence type="ECO:0000313" key="2">
    <source>
        <dbReference type="Proteomes" id="UP000004995"/>
    </source>
</evidence>